<dbReference type="PANTHER" id="PTHR12558:SF13">
    <property type="entry name" value="CELL DIVISION CYCLE PROTEIN 27 HOMOLOG"/>
    <property type="match status" value="1"/>
</dbReference>
<dbReference type="Pfam" id="PF13181">
    <property type="entry name" value="TPR_8"/>
    <property type="match status" value="1"/>
</dbReference>
<sequence>MTDFDAPHSSPVSFGVVKQILQYFGLTPDNRDPLITPSLRLFYPLDDQLAAFVRAGAISLTDAATSAEQIRFFQQRRADRHHVKVSELIASTHGPVTIRIGNCSAIDTPSRAFLQLAAAVAGWTVTYTEEPTGAVPASPSAAETRLLDAVHERRIRAEADLVWRSAFEYVNVGDAWTGVNLGRRLAAVEPSARVWNLLALSFAMLNESENAQFYYDKWAADGDDVDEIRALYGKSMLYARHHPDGLRDLDECARILDSAYAIIQRLDPATRAEDTMVFDEVFNRNGYALVLYRRGEVDEALALLENGIGRLTQTGEKVAIHRSVLIYNLAQCHKQLGRIDDAIATYQRLLDVDPFMPEYHLESAKCLAAADRYDEAVAACRTAIDLDRTLPVAWTLLGLYLGESEHFADAAAAYERAAALDPAHRPVRIDAAYYWILAEEVEKASAALDSVPTDRLADSEFERYASLLAEVHLRRGDDELAVETLTSALKRLPDSTTLRENRAVLAPA</sequence>
<dbReference type="InterPro" id="IPR019734">
    <property type="entry name" value="TPR_rpt"/>
</dbReference>
<name>A0ABN0TIV3_9ACTN</name>
<dbReference type="EMBL" id="BAAAGX010000003">
    <property type="protein sequence ID" value="GAA0222792.1"/>
    <property type="molecule type" value="Genomic_DNA"/>
</dbReference>
<dbReference type="InterPro" id="IPR011990">
    <property type="entry name" value="TPR-like_helical_dom_sf"/>
</dbReference>
<evidence type="ECO:0000256" key="1">
    <source>
        <dbReference type="PROSITE-ProRule" id="PRU00339"/>
    </source>
</evidence>
<keyword evidence="1" id="KW-0802">TPR repeat</keyword>
<gene>
    <name evidence="2" type="ORF">GCM10009539_05000</name>
</gene>
<accession>A0ABN0TIV3</accession>
<evidence type="ECO:0000313" key="2">
    <source>
        <dbReference type="EMBL" id="GAA0222792.1"/>
    </source>
</evidence>
<dbReference type="PANTHER" id="PTHR12558">
    <property type="entry name" value="CELL DIVISION CYCLE 16,23,27"/>
    <property type="match status" value="1"/>
</dbReference>
<reference evidence="2 3" key="1">
    <citation type="journal article" date="2019" name="Int. J. Syst. Evol. Microbiol.">
        <title>The Global Catalogue of Microorganisms (GCM) 10K type strain sequencing project: providing services to taxonomists for standard genome sequencing and annotation.</title>
        <authorList>
            <consortium name="The Broad Institute Genomics Platform"/>
            <consortium name="The Broad Institute Genome Sequencing Center for Infectious Disease"/>
            <person name="Wu L."/>
            <person name="Ma J."/>
        </authorList>
    </citation>
    <scope>NUCLEOTIDE SEQUENCE [LARGE SCALE GENOMIC DNA]</scope>
    <source>
        <strain evidence="2 3">JCM 10425</strain>
    </source>
</reference>
<dbReference type="Proteomes" id="UP001500967">
    <property type="component" value="Unassembled WGS sequence"/>
</dbReference>
<evidence type="ECO:0000313" key="3">
    <source>
        <dbReference type="Proteomes" id="UP001500967"/>
    </source>
</evidence>
<feature type="repeat" description="TPR" evidence="1">
    <location>
        <begin position="391"/>
        <end position="424"/>
    </location>
</feature>
<organism evidence="2 3">
    <name type="scientific">Cryptosporangium japonicum</name>
    <dbReference type="NCBI Taxonomy" id="80872"/>
    <lineage>
        <taxon>Bacteria</taxon>
        <taxon>Bacillati</taxon>
        <taxon>Actinomycetota</taxon>
        <taxon>Actinomycetes</taxon>
        <taxon>Cryptosporangiales</taxon>
        <taxon>Cryptosporangiaceae</taxon>
        <taxon>Cryptosporangium</taxon>
    </lineage>
</organism>
<dbReference type="SMART" id="SM00028">
    <property type="entry name" value="TPR"/>
    <property type="match status" value="4"/>
</dbReference>
<dbReference type="PROSITE" id="PS50005">
    <property type="entry name" value="TPR"/>
    <property type="match status" value="2"/>
</dbReference>
<protein>
    <recommendedName>
        <fullName evidence="4">Tetratricopeptide repeat protein</fullName>
    </recommendedName>
</protein>
<dbReference type="SUPFAM" id="SSF48452">
    <property type="entry name" value="TPR-like"/>
    <property type="match status" value="1"/>
</dbReference>
<feature type="repeat" description="TPR" evidence="1">
    <location>
        <begin position="323"/>
        <end position="356"/>
    </location>
</feature>
<dbReference type="SUPFAM" id="SSF81901">
    <property type="entry name" value="HCP-like"/>
    <property type="match status" value="1"/>
</dbReference>
<dbReference type="Gene3D" id="1.25.40.10">
    <property type="entry name" value="Tetratricopeptide repeat domain"/>
    <property type="match status" value="2"/>
</dbReference>
<dbReference type="Pfam" id="PF13432">
    <property type="entry name" value="TPR_16"/>
    <property type="match status" value="1"/>
</dbReference>
<evidence type="ECO:0008006" key="4">
    <source>
        <dbReference type="Google" id="ProtNLM"/>
    </source>
</evidence>
<comment type="caution">
    <text evidence="2">The sequence shown here is derived from an EMBL/GenBank/DDBJ whole genome shotgun (WGS) entry which is preliminary data.</text>
</comment>
<keyword evidence="3" id="KW-1185">Reference proteome</keyword>
<proteinExistence type="predicted"/>